<keyword evidence="2" id="KW-1185">Reference proteome</keyword>
<dbReference type="GO" id="GO:0008168">
    <property type="term" value="F:methyltransferase activity"/>
    <property type="evidence" value="ECO:0007669"/>
    <property type="project" value="UniProtKB-KW"/>
</dbReference>
<reference evidence="1" key="1">
    <citation type="submission" date="2022-08" db="EMBL/GenBank/DDBJ databases">
        <title>Nisaea acidiphila sp. nov., isolated from a marine algal debris and emended description of the genus Nisaea Urios et al. 2008.</title>
        <authorList>
            <person name="Kwon K."/>
        </authorList>
    </citation>
    <scope>NUCLEOTIDE SEQUENCE</scope>
    <source>
        <strain evidence="1">MEBiC11861</strain>
    </source>
</reference>
<dbReference type="SUPFAM" id="SSF53335">
    <property type="entry name" value="S-adenosyl-L-methionine-dependent methyltransferases"/>
    <property type="match status" value="1"/>
</dbReference>
<dbReference type="Proteomes" id="UP001060336">
    <property type="component" value="Chromosome"/>
</dbReference>
<dbReference type="GO" id="GO:0032259">
    <property type="term" value="P:methylation"/>
    <property type="evidence" value="ECO:0007669"/>
    <property type="project" value="UniProtKB-KW"/>
</dbReference>
<keyword evidence="1" id="KW-0808">Transferase</keyword>
<dbReference type="KEGG" id="naci:NUH88_22125"/>
<dbReference type="Gene3D" id="3.40.50.150">
    <property type="entry name" value="Vaccinia Virus protein VP39"/>
    <property type="match status" value="1"/>
</dbReference>
<dbReference type="RefSeq" id="WP_257769060.1">
    <property type="nucleotide sequence ID" value="NZ_CP102480.1"/>
</dbReference>
<dbReference type="AlphaFoldDB" id="A0A9J7AX83"/>
<evidence type="ECO:0000313" key="2">
    <source>
        <dbReference type="Proteomes" id="UP001060336"/>
    </source>
</evidence>
<organism evidence="1 2">
    <name type="scientific">Nisaea acidiphila</name>
    <dbReference type="NCBI Taxonomy" id="1862145"/>
    <lineage>
        <taxon>Bacteria</taxon>
        <taxon>Pseudomonadati</taxon>
        <taxon>Pseudomonadota</taxon>
        <taxon>Alphaproteobacteria</taxon>
        <taxon>Rhodospirillales</taxon>
        <taxon>Thalassobaculaceae</taxon>
        <taxon>Nisaea</taxon>
    </lineage>
</organism>
<dbReference type="Pfam" id="PF05711">
    <property type="entry name" value="TylF"/>
    <property type="match status" value="1"/>
</dbReference>
<sequence>MSGQSIGPRYNIEFPLADGRRLIKDQDGRSRVTMPVSFDADGLRTEHSSSFLSSEKFREAYSAGANTGHRICPPEHLHIEWRVYICCWAATQALSLAGDFVECGVSTGITSRAVAEYCDFGTAEKTFYLFDTFAGVPLDQAADDEVALSESKNQRHYFDSYSLVLESFKDFPNVEVVKGKVPESLETVPFGAVAFLHVDMNIAYPEVAALEHFWPLLSPGAPVVLDDYGSQAHVSQKSAIDDWATRSGANILLLPTGQGLIIR</sequence>
<dbReference type="PANTHER" id="PTHR40036">
    <property type="entry name" value="MACROCIN O-METHYLTRANSFERASE"/>
    <property type="match status" value="1"/>
</dbReference>
<gene>
    <name evidence="1" type="ORF">NUH88_22125</name>
</gene>
<dbReference type="InterPro" id="IPR008884">
    <property type="entry name" value="TylF_MeTrfase"/>
</dbReference>
<dbReference type="EMBL" id="CP102480">
    <property type="protein sequence ID" value="UUX50069.1"/>
    <property type="molecule type" value="Genomic_DNA"/>
</dbReference>
<proteinExistence type="predicted"/>
<accession>A0A9J7AX83</accession>
<dbReference type="InterPro" id="IPR029063">
    <property type="entry name" value="SAM-dependent_MTases_sf"/>
</dbReference>
<name>A0A9J7AX83_9PROT</name>
<keyword evidence="1" id="KW-0489">Methyltransferase</keyword>
<protein>
    <submittedName>
        <fullName evidence="1">TylF/MycF family methyltransferase</fullName>
    </submittedName>
</protein>
<dbReference type="PANTHER" id="PTHR40036:SF1">
    <property type="entry name" value="MACROCIN O-METHYLTRANSFERASE"/>
    <property type="match status" value="1"/>
</dbReference>
<evidence type="ECO:0000313" key="1">
    <source>
        <dbReference type="EMBL" id="UUX50069.1"/>
    </source>
</evidence>